<feature type="transmembrane region" description="Helical" evidence="1">
    <location>
        <begin position="171"/>
        <end position="191"/>
    </location>
</feature>
<keyword evidence="1" id="KW-0812">Transmembrane</keyword>
<evidence type="ECO:0000256" key="1">
    <source>
        <dbReference type="SAM" id="Phobius"/>
    </source>
</evidence>
<name>A0A1E3A8N9_9FIRM</name>
<evidence type="ECO:0000313" key="3">
    <source>
        <dbReference type="Proteomes" id="UP000094067"/>
    </source>
</evidence>
<feature type="transmembrane region" description="Helical" evidence="1">
    <location>
        <begin position="76"/>
        <end position="101"/>
    </location>
</feature>
<dbReference type="RefSeq" id="WP_069151504.1">
    <property type="nucleotide sequence ID" value="NZ_MCGH01000002.1"/>
</dbReference>
<evidence type="ECO:0000313" key="2">
    <source>
        <dbReference type="EMBL" id="ODM05135.1"/>
    </source>
</evidence>
<keyword evidence="1" id="KW-0472">Membrane</keyword>
<dbReference type="EMBL" id="MCGH01000002">
    <property type="protein sequence ID" value="ODM05135.1"/>
    <property type="molecule type" value="Genomic_DNA"/>
</dbReference>
<protein>
    <submittedName>
        <fullName evidence="2">Uncharacterized protein</fullName>
    </submittedName>
</protein>
<keyword evidence="1" id="KW-1133">Transmembrane helix</keyword>
<feature type="transmembrane region" description="Helical" evidence="1">
    <location>
        <begin position="133"/>
        <end position="151"/>
    </location>
</feature>
<comment type="caution">
    <text evidence="2">The sequence shown here is derived from an EMBL/GenBank/DDBJ whole genome shotgun (WGS) entry which is preliminary data.</text>
</comment>
<reference evidence="2 3" key="1">
    <citation type="submission" date="2016-07" db="EMBL/GenBank/DDBJ databases">
        <title>Characterization of isolates of Eisenbergiella tayi derived from blood cultures, using whole genome sequencing.</title>
        <authorList>
            <person name="Burdz T."/>
            <person name="Wiebe D."/>
            <person name="Huynh C."/>
            <person name="Bernard K."/>
        </authorList>
    </citation>
    <scope>NUCLEOTIDE SEQUENCE [LARGE SCALE GENOMIC DNA]</scope>
    <source>
        <strain evidence="2 3">NML 110608</strain>
    </source>
</reference>
<gene>
    <name evidence="2" type="ORF">BEI61_01018</name>
</gene>
<sequence>MKGYLSKLHNIYKAYSQKSSKNIILYNMIFPLWLLWLIPSTWIVILPANFLIDLAVLLITMHYLKISGRKEIIKRSVWKIWVFGFISDFIGTFFMFLVNIIDSFLDYRSPLTEWWYNNLTNAVTYNPLSTPAAFLWTILCILISGSCIFLFNYHFCLRKAVPDQILRKKLALSLAIFTAPYLFLVPTSWFFM</sequence>
<feature type="transmembrane region" description="Helical" evidence="1">
    <location>
        <begin position="21"/>
        <end position="38"/>
    </location>
</feature>
<dbReference type="Proteomes" id="UP000094067">
    <property type="component" value="Unassembled WGS sequence"/>
</dbReference>
<dbReference type="AlphaFoldDB" id="A0A1E3A8N9"/>
<proteinExistence type="predicted"/>
<accession>A0A1E3A8N9</accession>
<feature type="transmembrane region" description="Helical" evidence="1">
    <location>
        <begin position="44"/>
        <end position="64"/>
    </location>
</feature>
<dbReference type="PATRIC" id="fig|1432052.4.peg.1149"/>
<organism evidence="2 3">
    <name type="scientific">Eisenbergiella tayi</name>
    <dbReference type="NCBI Taxonomy" id="1432052"/>
    <lineage>
        <taxon>Bacteria</taxon>
        <taxon>Bacillati</taxon>
        <taxon>Bacillota</taxon>
        <taxon>Clostridia</taxon>
        <taxon>Lachnospirales</taxon>
        <taxon>Lachnospiraceae</taxon>
        <taxon>Eisenbergiella</taxon>
    </lineage>
</organism>